<dbReference type="EMBL" id="FNAN01000015">
    <property type="protein sequence ID" value="SDG09503.1"/>
    <property type="molecule type" value="Genomic_DNA"/>
</dbReference>
<dbReference type="OrthoDB" id="9801102at2"/>
<dbReference type="PANTHER" id="PTHR40266">
    <property type="entry name" value="TOXIN HIGB-1"/>
    <property type="match status" value="1"/>
</dbReference>
<dbReference type="InterPro" id="IPR035093">
    <property type="entry name" value="RelE/ParE_toxin_dom_sf"/>
</dbReference>
<keyword evidence="2" id="KW-1185">Reference proteome</keyword>
<dbReference type="RefSeq" id="WP_090155207.1">
    <property type="nucleotide sequence ID" value="NZ_FNAN01000015.1"/>
</dbReference>
<reference evidence="2" key="1">
    <citation type="submission" date="2016-10" db="EMBL/GenBank/DDBJ databases">
        <authorList>
            <person name="Varghese N."/>
            <person name="Submissions S."/>
        </authorList>
    </citation>
    <scope>NUCLEOTIDE SEQUENCE [LARGE SCALE GENOMIC DNA]</scope>
    <source>
        <strain evidence="2">DSM 25329</strain>
    </source>
</reference>
<proteinExistence type="predicted"/>
<organism evidence="1 2">
    <name type="scientific">Dyadobacter soli</name>
    <dbReference type="NCBI Taxonomy" id="659014"/>
    <lineage>
        <taxon>Bacteria</taxon>
        <taxon>Pseudomonadati</taxon>
        <taxon>Bacteroidota</taxon>
        <taxon>Cytophagia</taxon>
        <taxon>Cytophagales</taxon>
        <taxon>Spirosomataceae</taxon>
        <taxon>Dyadobacter</taxon>
    </lineage>
</organism>
<dbReference type="Pfam" id="PF05015">
    <property type="entry name" value="HigB-like_toxin"/>
    <property type="match status" value="1"/>
</dbReference>
<evidence type="ECO:0000313" key="1">
    <source>
        <dbReference type="EMBL" id="SDG09503.1"/>
    </source>
</evidence>
<evidence type="ECO:0000313" key="2">
    <source>
        <dbReference type="Proteomes" id="UP000198748"/>
    </source>
</evidence>
<sequence length="92" mass="11169">MINSFRHKGLRLFFETNNPTRLQPHHVEKIRRILYRLDEAHTLEELDIVGWNLHPLKGDLKNHWSVKVNGNYRITFRFDNGHVFDVDYLDYH</sequence>
<dbReference type="Proteomes" id="UP000198748">
    <property type="component" value="Unassembled WGS sequence"/>
</dbReference>
<name>A0A1G7RFF9_9BACT</name>
<accession>A0A1G7RFF9</accession>
<dbReference type="Gene3D" id="3.30.2310.20">
    <property type="entry name" value="RelE-like"/>
    <property type="match status" value="1"/>
</dbReference>
<dbReference type="AlphaFoldDB" id="A0A1G7RFF9"/>
<dbReference type="InterPro" id="IPR007711">
    <property type="entry name" value="HigB-1"/>
</dbReference>
<dbReference type="SUPFAM" id="SSF143011">
    <property type="entry name" value="RelE-like"/>
    <property type="match status" value="1"/>
</dbReference>
<protein>
    <submittedName>
        <fullName evidence="1">Proteic killer suppression protein</fullName>
    </submittedName>
</protein>
<dbReference type="PANTHER" id="PTHR40266:SF2">
    <property type="entry name" value="TOXIN HIGB-1"/>
    <property type="match status" value="1"/>
</dbReference>
<dbReference type="STRING" id="659014.SAMN04487996_11537"/>
<gene>
    <name evidence="1" type="ORF">SAMN04487996_11537</name>
</gene>